<gene>
    <name evidence="4" type="ORF">ADN01_02560</name>
</gene>
<accession>A0A0P6YDR8</accession>
<name>A0A0P6YDR8_9CHLR</name>
<dbReference type="AlphaFoldDB" id="A0A0P6YDR8"/>
<evidence type="ECO:0000313" key="5">
    <source>
        <dbReference type="Proteomes" id="UP000050501"/>
    </source>
</evidence>
<dbReference type="EMBL" id="LGCM01000012">
    <property type="protein sequence ID" value="KPL90238.1"/>
    <property type="molecule type" value="Genomic_DNA"/>
</dbReference>
<dbReference type="GO" id="GO:0008976">
    <property type="term" value="F:polyphosphate kinase activity"/>
    <property type="evidence" value="ECO:0007669"/>
    <property type="project" value="InterPro"/>
</dbReference>
<dbReference type="GO" id="GO:0006797">
    <property type="term" value="P:polyphosphate metabolic process"/>
    <property type="evidence" value="ECO:0007669"/>
    <property type="project" value="InterPro"/>
</dbReference>
<evidence type="ECO:0000259" key="3">
    <source>
        <dbReference type="Pfam" id="PF03976"/>
    </source>
</evidence>
<dbReference type="PIRSF" id="PIRSF028756">
    <property type="entry name" value="PPK2_prd"/>
    <property type="match status" value="1"/>
</dbReference>
<evidence type="ECO:0000256" key="2">
    <source>
        <dbReference type="ARBA" id="ARBA00022777"/>
    </source>
</evidence>
<keyword evidence="5" id="KW-1185">Reference proteome</keyword>
<dbReference type="InterPro" id="IPR022488">
    <property type="entry name" value="PPK2-related"/>
</dbReference>
<dbReference type="InterPro" id="IPR016898">
    <property type="entry name" value="Polyphosphate_phosphotransfera"/>
</dbReference>
<dbReference type="InterPro" id="IPR022300">
    <property type="entry name" value="PPK2-rel_1"/>
</dbReference>
<protein>
    <submittedName>
        <fullName evidence="4">Polyphosphate kinase</fullName>
    </submittedName>
</protein>
<dbReference type="PANTHER" id="PTHR34383">
    <property type="entry name" value="POLYPHOSPHATE:AMP PHOSPHOTRANSFERASE-RELATED"/>
    <property type="match status" value="1"/>
</dbReference>
<dbReference type="OrthoDB" id="9775224at2"/>
<feature type="domain" description="Polyphosphate kinase-2-related" evidence="3">
    <location>
        <begin position="28"/>
        <end position="251"/>
    </location>
</feature>
<dbReference type="InterPro" id="IPR027417">
    <property type="entry name" value="P-loop_NTPase"/>
</dbReference>
<evidence type="ECO:0000313" key="4">
    <source>
        <dbReference type="EMBL" id="KPL90238.1"/>
    </source>
</evidence>
<sequence>MERYRVKPGEKVNLDRVDAADTSAWKGDKDSAKERFLELRARLVELQEVLYAQQRHQVLVVFQAMDTGGKDGTIRAVFEGVNPQGVKVASFKAPTPLELAHDYLWRVHPHTPGKGEISVFNRSHYEDVLVVRVHDLAPEERWQRRYEHINQFERMLADEGTTILKFYLHIDRDEQKERLLERLDMPEKRWKFSPGDLDERKLWPKYMEAFEEMLERTSTSYAPWYVIPANRNWMRNLAVMTILVDCLEKLDMKYPAALPEEEITANRKRLMSESE</sequence>
<dbReference type="Pfam" id="PF03976">
    <property type="entry name" value="PPK2"/>
    <property type="match status" value="1"/>
</dbReference>
<dbReference type="NCBIfam" id="TIGR03709">
    <property type="entry name" value="PPK2_rel_1"/>
    <property type="match status" value="1"/>
</dbReference>
<dbReference type="PATRIC" id="fig|229921.5.peg.3138"/>
<comment type="caution">
    <text evidence="4">The sequence shown here is derived from an EMBL/GenBank/DDBJ whole genome shotgun (WGS) entry which is preliminary data.</text>
</comment>
<dbReference type="RefSeq" id="WP_062418101.1">
    <property type="nucleotide sequence ID" value="NZ_DF967974.1"/>
</dbReference>
<organism evidence="4 5">
    <name type="scientific">Levilinea saccharolytica</name>
    <dbReference type="NCBI Taxonomy" id="229921"/>
    <lineage>
        <taxon>Bacteria</taxon>
        <taxon>Bacillati</taxon>
        <taxon>Chloroflexota</taxon>
        <taxon>Anaerolineae</taxon>
        <taxon>Anaerolineales</taxon>
        <taxon>Anaerolineaceae</taxon>
        <taxon>Levilinea</taxon>
    </lineage>
</organism>
<dbReference type="STRING" id="229921.ADN01_02560"/>
<evidence type="ECO:0000256" key="1">
    <source>
        <dbReference type="ARBA" id="ARBA00022679"/>
    </source>
</evidence>
<dbReference type="Proteomes" id="UP000050501">
    <property type="component" value="Unassembled WGS sequence"/>
</dbReference>
<reference evidence="4 5" key="1">
    <citation type="submission" date="2015-07" db="EMBL/GenBank/DDBJ databases">
        <title>Genome sequence of Levilinea saccharolytica DSM 16555.</title>
        <authorList>
            <person name="Hemp J."/>
            <person name="Ward L.M."/>
            <person name="Pace L.A."/>
            <person name="Fischer W.W."/>
        </authorList>
    </citation>
    <scope>NUCLEOTIDE SEQUENCE [LARGE SCALE GENOMIC DNA]</scope>
    <source>
        <strain evidence="4 5">KIBI-1</strain>
    </source>
</reference>
<dbReference type="SUPFAM" id="SSF52540">
    <property type="entry name" value="P-loop containing nucleoside triphosphate hydrolases"/>
    <property type="match status" value="1"/>
</dbReference>
<keyword evidence="1" id="KW-0808">Transferase</keyword>
<keyword evidence="2 4" id="KW-0418">Kinase</keyword>
<dbReference type="PANTHER" id="PTHR34383:SF3">
    <property type="entry name" value="POLYPHOSPHATE:AMP PHOSPHOTRANSFERASE"/>
    <property type="match status" value="1"/>
</dbReference>
<dbReference type="Gene3D" id="3.40.50.300">
    <property type="entry name" value="P-loop containing nucleotide triphosphate hydrolases"/>
    <property type="match status" value="1"/>
</dbReference>
<proteinExistence type="predicted"/>